<evidence type="ECO:0000256" key="3">
    <source>
        <dbReference type="ARBA" id="ARBA00015086"/>
    </source>
</evidence>
<name>A0ABV2Z2B3_9ACTN</name>
<gene>
    <name evidence="5" type="primary">pqqA</name>
    <name evidence="5" type="ORF">AB0E61_18745</name>
</gene>
<organism evidence="5 6">
    <name type="scientific">Streptomyces catenulae</name>
    <dbReference type="NCBI Taxonomy" id="66875"/>
    <lineage>
        <taxon>Bacteria</taxon>
        <taxon>Bacillati</taxon>
        <taxon>Actinomycetota</taxon>
        <taxon>Actinomycetes</taxon>
        <taxon>Kitasatosporales</taxon>
        <taxon>Streptomycetaceae</taxon>
        <taxon>Streptomyces</taxon>
    </lineage>
</organism>
<evidence type="ECO:0000256" key="4">
    <source>
        <dbReference type="SAM" id="MobiDB-lite"/>
    </source>
</evidence>
<reference evidence="5 6" key="1">
    <citation type="submission" date="2024-06" db="EMBL/GenBank/DDBJ databases">
        <title>The Natural Products Discovery Center: Release of the First 8490 Sequenced Strains for Exploring Actinobacteria Biosynthetic Diversity.</title>
        <authorList>
            <person name="Kalkreuter E."/>
            <person name="Kautsar S.A."/>
            <person name="Yang D."/>
            <person name="Bader C.D."/>
            <person name="Teijaro C.N."/>
            <person name="Fluegel L."/>
            <person name="Davis C.M."/>
            <person name="Simpson J.R."/>
            <person name="Lauterbach L."/>
            <person name="Steele A.D."/>
            <person name="Gui C."/>
            <person name="Meng S."/>
            <person name="Li G."/>
            <person name="Viehrig K."/>
            <person name="Ye F."/>
            <person name="Su P."/>
            <person name="Kiefer A.F."/>
            <person name="Nichols A."/>
            <person name="Cepeda A.J."/>
            <person name="Yan W."/>
            <person name="Fan B."/>
            <person name="Jiang Y."/>
            <person name="Adhikari A."/>
            <person name="Zheng C.-J."/>
            <person name="Schuster L."/>
            <person name="Cowan T.M."/>
            <person name="Smanski M.J."/>
            <person name="Chevrette M.G."/>
            <person name="De Carvalho L.P.S."/>
            <person name="Shen B."/>
        </authorList>
    </citation>
    <scope>NUCLEOTIDE SEQUENCE [LARGE SCALE GENOMIC DNA]</scope>
    <source>
        <strain evidence="5 6">NPDC033039</strain>
    </source>
</reference>
<dbReference type="Proteomes" id="UP001550853">
    <property type="component" value="Unassembled WGS sequence"/>
</dbReference>
<dbReference type="InterPro" id="IPR011725">
    <property type="entry name" value="PQQ_synth_PqqA"/>
</dbReference>
<proteinExistence type="inferred from homology"/>
<protein>
    <recommendedName>
        <fullName evidence="3">Coenzyme PQQ synthesis protein A</fullName>
    </recommendedName>
</protein>
<feature type="compositionally biased region" description="Low complexity" evidence="4">
    <location>
        <begin position="9"/>
        <end position="27"/>
    </location>
</feature>
<comment type="similarity">
    <text evidence="2">Belongs to the PqqA family.</text>
</comment>
<evidence type="ECO:0000256" key="2">
    <source>
        <dbReference type="ARBA" id="ARBA00009325"/>
    </source>
</evidence>
<keyword evidence="6" id="KW-1185">Reference proteome</keyword>
<evidence type="ECO:0000313" key="5">
    <source>
        <dbReference type="EMBL" id="MEU3712120.1"/>
    </source>
</evidence>
<sequence length="60" mass="6274">MTSLQTVRTPHTTDAPAAGTPATAPRPHGVAARPATTWATPGYTVIDTALEVTAYRLADR</sequence>
<feature type="region of interest" description="Disordered" evidence="4">
    <location>
        <begin position="1"/>
        <end position="37"/>
    </location>
</feature>
<accession>A0ABV2Z2B3</accession>
<comment type="caution">
    <text evidence="5">The sequence shown here is derived from an EMBL/GenBank/DDBJ whole genome shotgun (WGS) entry which is preliminary data.</text>
</comment>
<dbReference type="NCBIfam" id="TIGR02107">
    <property type="entry name" value="PQQ_syn_pqqA"/>
    <property type="match status" value="1"/>
</dbReference>
<dbReference type="RefSeq" id="WP_030281418.1">
    <property type="nucleotide sequence ID" value="NZ_JBEZVI010000014.1"/>
</dbReference>
<evidence type="ECO:0000313" key="6">
    <source>
        <dbReference type="Proteomes" id="UP001550853"/>
    </source>
</evidence>
<dbReference type="EMBL" id="JBEZVI010000014">
    <property type="protein sequence ID" value="MEU3712120.1"/>
    <property type="molecule type" value="Genomic_DNA"/>
</dbReference>
<evidence type="ECO:0000256" key="1">
    <source>
        <dbReference type="ARBA" id="ARBA00004886"/>
    </source>
</evidence>
<comment type="pathway">
    <text evidence="1">Cofactor biosynthesis; pyrroloquinoline quinone biosynthesis.</text>
</comment>